<dbReference type="OrthoDB" id="8966160at2"/>
<keyword evidence="2" id="KW-1185">Reference proteome</keyword>
<proteinExistence type="predicted"/>
<organism evidence="1 2">
    <name type="scientific">Cupriavidus nantongensis</name>
    <dbReference type="NCBI Taxonomy" id="1796606"/>
    <lineage>
        <taxon>Bacteria</taxon>
        <taxon>Pseudomonadati</taxon>
        <taxon>Pseudomonadota</taxon>
        <taxon>Betaproteobacteria</taxon>
        <taxon>Burkholderiales</taxon>
        <taxon>Burkholderiaceae</taxon>
        <taxon>Cupriavidus</taxon>
    </lineage>
</organism>
<gene>
    <name evidence="1" type="ORF">A2G96_28710</name>
</gene>
<reference evidence="1 2" key="1">
    <citation type="submission" date="2016-03" db="EMBL/GenBank/DDBJ databases">
        <title>Complete genome sequence of a novel chlorpyrifos degrading bacterium, Cupriavidus nantongensis sp. X1.</title>
        <authorList>
            <person name="Fang L."/>
        </authorList>
    </citation>
    <scope>NUCLEOTIDE SEQUENCE [LARGE SCALE GENOMIC DNA]</scope>
    <source>
        <strain evidence="1 2">X1</strain>
    </source>
</reference>
<dbReference type="EMBL" id="CP014845">
    <property type="protein sequence ID" value="AMR81746.1"/>
    <property type="molecule type" value="Genomic_DNA"/>
</dbReference>
<dbReference type="KEGG" id="cnan:A2G96_28710"/>
<dbReference type="Proteomes" id="UP000075238">
    <property type="component" value="Chromosome 2"/>
</dbReference>
<accession>A0A142JUI4</accession>
<evidence type="ECO:0000313" key="2">
    <source>
        <dbReference type="Proteomes" id="UP000075238"/>
    </source>
</evidence>
<evidence type="ECO:0000313" key="1">
    <source>
        <dbReference type="EMBL" id="AMR81746.1"/>
    </source>
</evidence>
<sequence>MTLHVTIRTIRTGTMQSARYQARVYLTTDAEALPLLATDWSEREAEAFRTAQFWAQRHAYVVSNPRAGTFYGVSGRR</sequence>
<dbReference type="AlphaFoldDB" id="A0A142JUI4"/>
<name>A0A142JUI4_9BURK</name>
<dbReference type="RefSeq" id="WP_062803537.1">
    <property type="nucleotide sequence ID" value="NZ_CP014845.1"/>
</dbReference>
<protein>
    <submittedName>
        <fullName evidence="1">CDP-diacylglycerol pyrophosphatase</fullName>
    </submittedName>
</protein>